<dbReference type="CDD" id="cd17734">
    <property type="entry name" value="BRCT_Bard1_rpt1"/>
    <property type="match status" value="1"/>
</dbReference>
<keyword evidence="3 7" id="KW-0863">Zinc-finger</keyword>
<dbReference type="KEGG" id="bacu:103007209"/>
<feature type="compositionally biased region" description="Basic and acidic residues" evidence="8">
    <location>
        <begin position="287"/>
        <end position="307"/>
    </location>
</feature>
<feature type="region of interest" description="Disordered" evidence="8">
    <location>
        <begin position="1"/>
        <end position="24"/>
    </location>
</feature>
<dbReference type="PANTHER" id="PTHR24171">
    <property type="entry name" value="ANKYRIN REPEAT DOMAIN-CONTAINING PROTEIN 39-RELATED"/>
    <property type="match status" value="1"/>
</dbReference>
<dbReference type="GO" id="GO:0031436">
    <property type="term" value="C:BRCA1-BARD1 complex"/>
    <property type="evidence" value="ECO:0007669"/>
    <property type="project" value="TreeGrafter"/>
</dbReference>
<dbReference type="CDD" id="cd16496">
    <property type="entry name" value="RING-HC_BARD1"/>
    <property type="match status" value="1"/>
</dbReference>
<feature type="domain" description="BRCT" evidence="10">
    <location>
        <begin position="569"/>
        <end position="652"/>
    </location>
</feature>
<dbReference type="PROSITE" id="PS50297">
    <property type="entry name" value="ANK_REP_REGION"/>
    <property type="match status" value="3"/>
</dbReference>
<dbReference type="GO" id="GO:0006281">
    <property type="term" value="P:DNA repair"/>
    <property type="evidence" value="ECO:0007669"/>
    <property type="project" value="UniProtKB-KW"/>
</dbReference>
<dbReference type="GO" id="GO:0008270">
    <property type="term" value="F:zinc ion binding"/>
    <property type="evidence" value="ECO:0007669"/>
    <property type="project" value="UniProtKB-KW"/>
</dbReference>
<dbReference type="CTD" id="580"/>
<evidence type="ECO:0000256" key="2">
    <source>
        <dbReference type="ARBA" id="ARBA00022737"/>
    </source>
</evidence>
<sequence>MRGNRQPRIRSGNEPHPAPAMEPAGRGAWAHSRAALYRLEKLLRCSRCTNILREPVCLGGCEHIFCSNCVSDCIGTACPVCYTPAWIQDVKINRQLDSMIQLCSKLRNLLHGTDFSDLKEETSRKSLFSDAEYKKNSIKMWFSPRSKKVRYVVSKVSVQTQPPVISDENAQQASMYEFVSTSPPVDVSERAKKASAKSGKKQKKKTLAEINQKWNLEAEKEDGKLDSKEEFKKKLVSFYSQPSVIASPQINGKIDLLASGSVTESECFGSLTEVSLPLAEQIESPEIESRNEEVTPEKTLCENDLTSKKSLPSGHSGKHGHRNRRSSPVSKRCRSSSPSTSGNSIKQTVLSKNVPLPGCSSPPSKKLTVGDTLRRKSSNILDESISLSPGTPPSTLNSPSYRRMMCSPSAVKLSPSSLMAMKRNHRGETLLHIASIKGDIPSVEYLLQNGSDPNVKDHAGWTPLHEACNHGHLKVVELLLQHKALVNTTGYQNDSPLHDAAKNGHVDIVKLLLSYGASRNAVNIFGLRPVDYTDSENMKLLLLLPEKNESSSTSHCSVVNTGQRRDGPLVLIGSGLSSEQQKMLSELAAILKAKKCAEFDSTVTHVIVPGDTVQSTLKCMLGILSGCWILKFEWVKACLQRKECEQEEKYEIPEGPHRSRLNREQLLPKLFDGCYFYFGGTFKHHPKDNLIKLVTAAGGQILSRKPKPDSDVTQTINTVAYHAKPDSDQHFCTQYIIYEDLSNHRPERVRQGKVWMAPSSWFIDCVMSFELLPLDG</sequence>
<feature type="domain" description="BRCT" evidence="10">
    <location>
        <begin position="666"/>
        <end position="776"/>
    </location>
</feature>
<dbReference type="RefSeq" id="XP_007187934.2">
    <property type="nucleotide sequence ID" value="XM_007187872.2"/>
</dbReference>
<feature type="compositionally biased region" description="Low complexity" evidence="8">
    <location>
        <begin position="326"/>
        <end position="344"/>
    </location>
</feature>
<dbReference type="InterPro" id="IPR036770">
    <property type="entry name" value="Ankyrin_rpt-contain_sf"/>
</dbReference>
<accession>A0A384AL56</accession>
<evidence type="ECO:0000256" key="3">
    <source>
        <dbReference type="ARBA" id="ARBA00022771"/>
    </source>
</evidence>
<feature type="compositionally biased region" description="Basic residues" evidence="8">
    <location>
        <begin position="316"/>
        <end position="325"/>
    </location>
</feature>
<dbReference type="SUPFAM" id="SSF48403">
    <property type="entry name" value="Ankyrin repeat"/>
    <property type="match status" value="1"/>
</dbReference>
<evidence type="ECO:0000256" key="6">
    <source>
        <dbReference type="PROSITE-ProRule" id="PRU00023"/>
    </source>
</evidence>
<evidence type="ECO:0000256" key="8">
    <source>
        <dbReference type="SAM" id="MobiDB-lite"/>
    </source>
</evidence>
<dbReference type="InterPro" id="IPR001841">
    <property type="entry name" value="Znf_RING"/>
</dbReference>
<evidence type="ECO:0000256" key="1">
    <source>
        <dbReference type="ARBA" id="ARBA00022723"/>
    </source>
</evidence>
<keyword evidence="4" id="KW-0862">Zinc</keyword>
<evidence type="ECO:0000256" key="5">
    <source>
        <dbReference type="ARBA" id="ARBA00023043"/>
    </source>
</evidence>
<dbReference type="PROSITE" id="PS50088">
    <property type="entry name" value="ANK_REPEAT"/>
    <property type="match status" value="3"/>
</dbReference>
<evidence type="ECO:0000256" key="7">
    <source>
        <dbReference type="PROSITE-ProRule" id="PRU00175"/>
    </source>
</evidence>
<keyword evidence="1" id="KW-0479">Metal-binding</keyword>
<dbReference type="InParanoid" id="A0A384AL56"/>
<gene>
    <name evidence="12" type="primary">BARD1</name>
</gene>
<keyword evidence="2" id="KW-0677">Repeat</keyword>
<dbReference type="Gene3D" id="1.25.40.20">
    <property type="entry name" value="Ankyrin repeat-containing domain"/>
    <property type="match status" value="1"/>
</dbReference>
<feature type="domain" description="RING-type" evidence="9">
    <location>
        <begin position="45"/>
        <end position="81"/>
    </location>
</feature>
<organism evidence="11 12">
    <name type="scientific">Balaenoptera acutorostrata</name>
    <name type="common">Common minke whale</name>
    <name type="synonym">Balaena rostrata</name>
    <dbReference type="NCBI Taxonomy" id="9767"/>
    <lineage>
        <taxon>Eukaryota</taxon>
        <taxon>Metazoa</taxon>
        <taxon>Chordata</taxon>
        <taxon>Craniata</taxon>
        <taxon>Vertebrata</taxon>
        <taxon>Euteleostomi</taxon>
        <taxon>Mammalia</taxon>
        <taxon>Eutheria</taxon>
        <taxon>Laurasiatheria</taxon>
        <taxon>Artiodactyla</taxon>
        <taxon>Whippomorpha</taxon>
        <taxon>Cetacea</taxon>
        <taxon>Mysticeti</taxon>
        <taxon>Balaenopteridae</taxon>
        <taxon>Balaenoptera</taxon>
    </lineage>
</organism>
<reference evidence="12" key="1">
    <citation type="submission" date="2025-08" db="UniProtKB">
        <authorList>
            <consortium name="RefSeq"/>
        </authorList>
    </citation>
    <scope>IDENTIFICATION</scope>
</reference>
<feature type="compositionally biased region" description="Polar residues" evidence="8">
    <location>
        <begin position="378"/>
        <end position="400"/>
    </location>
</feature>
<evidence type="ECO:0000259" key="10">
    <source>
        <dbReference type="PROSITE" id="PS50172"/>
    </source>
</evidence>
<feature type="repeat" description="ANK" evidence="6">
    <location>
        <begin position="426"/>
        <end position="458"/>
    </location>
</feature>
<evidence type="ECO:0000313" key="12">
    <source>
        <dbReference type="RefSeq" id="XP_007187934.2"/>
    </source>
</evidence>
<proteinExistence type="predicted"/>
<dbReference type="FunCoup" id="A0A384AL56">
    <property type="interactions" value="1441"/>
</dbReference>
<feature type="region of interest" description="Disordered" evidence="8">
    <location>
        <begin position="282"/>
        <end position="401"/>
    </location>
</feature>
<dbReference type="SMART" id="SM00248">
    <property type="entry name" value="ANK"/>
    <property type="match status" value="3"/>
</dbReference>
<dbReference type="InterPro" id="IPR036420">
    <property type="entry name" value="BRCT_dom_sf"/>
</dbReference>
<dbReference type="Gene3D" id="3.40.50.10190">
    <property type="entry name" value="BRCT domain"/>
    <property type="match status" value="2"/>
</dbReference>
<dbReference type="SUPFAM" id="SSF52113">
    <property type="entry name" value="BRCT domain"/>
    <property type="match status" value="2"/>
</dbReference>
<dbReference type="STRING" id="310752.A0A384AL56"/>
<dbReference type="InterPro" id="IPR001357">
    <property type="entry name" value="BRCT_dom"/>
</dbReference>
<evidence type="ECO:0000313" key="11">
    <source>
        <dbReference type="Proteomes" id="UP001652580"/>
    </source>
</evidence>
<feature type="repeat" description="ANK" evidence="6">
    <location>
        <begin position="492"/>
        <end position="524"/>
    </location>
</feature>
<dbReference type="Proteomes" id="UP001652580">
    <property type="component" value="Chromosome 8"/>
</dbReference>
<dbReference type="InterPro" id="IPR013083">
    <property type="entry name" value="Znf_RING/FYVE/PHD"/>
</dbReference>
<dbReference type="PRINTS" id="PR01415">
    <property type="entry name" value="ANKYRIN"/>
</dbReference>
<dbReference type="Gene3D" id="3.30.40.10">
    <property type="entry name" value="Zinc/RING finger domain, C3HC4 (zinc finger)"/>
    <property type="match status" value="1"/>
</dbReference>
<dbReference type="PROSITE" id="PS00518">
    <property type="entry name" value="ZF_RING_1"/>
    <property type="match status" value="1"/>
</dbReference>
<dbReference type="GO" id="GO:0070531">
    <property type="term" value="C:BRCA1-A complex"/>
    <property type="evidence" value="ECO:0007669"/>
    <property type="project" value="TreeGrafter"/>
</dbReference>
<dbReference type="Pfam" id="PF14835">
    <property type="entry name" value="zf-RING_6"/>
    <property type="match status" value="1"/>
</dbReference>
<keyword evidence="11" id="KW-1185">Reference proteome</keyword>
<dbReference type="SUPFAM" id="SSF57850">
    <property type="entry name" value="RING/U-box"/>
    <property type="match status" value="1"/>
</dbReference>
<protein>
    <submittedName>
        <fullName evidence="12">BRCA1-associated RING domain protein 1</fullName>
    </submittedName>
</protein>
<dbReference type="Pfam" id="PF12796">
    <property type="entry name" value="Ank_2"/>
    <property type="match status" value="1"/>
</dbReference>
<evidence type="ECO:0000256" key="4">
    <source>
        <dbReference type="ARBA" id="ARBA00022833"/>
    </source>
</evidence>
<keyword evidence="5 6" id="KW-0040">ANK repeat</keyword>
<dbReference type="PROSITE" id="PS50172">
    <property type="entry name" value="BRCT"/>
    <property type="match status" value="2"/>
</dbReference>
<evidence type="ECO:0000259" key="9">
    <source>
        <dbReference type="PROSITE" id="PS50089"/>
    </source>
</evidence>
<dbReference type="GO" id="GO:0061630">
    <property type="term" value="F:ubiquitin protein ligase activity"/>
    <property type="evidence" value="ECO:0007669"/>
    <property type="project" value="UniProtKB-EC"/>
</dbReference>
<dbReference type="PANTHER" id="PTHR24171:SF8">
    <property type="entry name" value="BRCA1-ASSOCIATED RING DOMAIN PROTEIN 1"/>
    <property type="match status" value="1"/>
</dbReference>
<dbReference type="PROSITE" id="PS50089">
    <property type="entry name" value="ZF_RING_2"/>
    <property type="match status" value="1"/>
</dbReference>
<dbReference type="GO" id="GO:0085020">
    <property type="term" value="P:protein K6-linked ubiquitination"/>
    <property type="evidence" value="ECO:0007669"/>
    <property type="project" value="TreeGrafter"/>
</dbReference>
<dbReference type="CDD" id="cd17720">
    <property type="entry name" value="BRCT_Bard1_rpt2"/>
    <property type="match status" value="1"/>
</dbReference>
<dbReference type="SMART" id="SM00292">
    <property type="entry name" value="BRCT"/>
    <property type="match status" value="2"/>
</dbReference>
<name>A0A384AL56_BALAC</name>
<dbReference type="InterPro" id="IPR039503">
    <property type="entry name" value="BARD1_Znf-RING"/>
</dbReference>
<dbReference type="InterPro" id="IPR017907">
    <property type="entry name" value="Znf_RING_CS"/>
</dbReference>
<dbReference type="InterPro" id="IPR002110">
    <property type="entry name" value="Ankyrin_rpt"/>
</dbReference>
<feature type="repeat" description="ANK" evidence="6">
    <location>
        <begin position="459"/>
        <end position="491"/>
    </location>
</feature>
<dbReference type="GeneID" id="103007209"/>